<accession>A0A336LM02</accession>
<evidence type="ECO:0000313" key="1">
    <source>
        <dbReference type="EMBL" id="SSW98706.1"/>
    </source>
</evidence>
<organism evidence="2">
    <name type="scientific">Culicoides sonorensis</name>
    <name type="common">Biting midge</name>
    <dbReference type="NCBI Taxonomy" id="179676"/>
    <lineage>
        <taxon>Eukaryota</taxon>
        <taxon>Metazoa</taxon>
        <taxon>Ecdysozoa</taxon>
        <taxon>Arthropoda</taxon>
        <taxon>Hexapoda</taxon>
        <taxon>Insecta</taxon>
        <taxon>Pterygota</taxon>
        <taxon>Neoptera</taxon>
        <taxon>Endopterygota</taxon>
        <taxon>Diptera</taxon>
        <taxon>Nematocera</taxon>
        <taxon>Chironomoidea</taxon>
        <taxon>Ceratopogonidae</taxon>
        <taxon>Ceratopogoninae</taxon>
        <taxon>Culicoides</taxon>
        <taxon>Monoculicoides</taxon>
    </lineage>
</organism>
<evidence type="ECO:0000313" key="2">
    <source>
        <dbReference type="EMBL" id="SSX19092.1"/>
    </source>
</evidence>
<dbReference type="VEuPathDB" id="VectorBase:CSON012174"/>
<dbReference type="EMBL" id="UFQS01000055">
    <property type="protein sequence ID" value="SSW98706.1"/>
    <property type="molecule type" value="Genomic_DNA"/>
</dbReference>
<dbReference type="EMBL" id="UFQT01000055">
    <property type="protein sequence ID" value="SSX19092.1"/>
    <property type="molecule type" value="Genomic_DNA"/>
</dbReference>
<reference evidence="1" key="1">
    <citation type="submission" date="2018-04" db="EMBL/GenBank/DDBJ databases">
        <authorList>
            <person name="Go L.Y."/>
            <person name="Mitchell J.A."/>
        </authorList>
    </citation>
    <scope>NUCLEOTIDE SEQUENCE</scope>
    <source>
        <tissue evidence="1">Whole organism</tissue>
    </source>
</reference>
<sequence>MRLTCNELVLFGTIYPILHLMNLVNRGYVITGFLLICASHSSHFYQPSSPAARKIPVRINELDGSVNQQQQMEFL</sequence>
<protein>
    <submittedName>
        <fullName evidence="2">CSON012174 protein</fullName>
    </submittedName>
</protein>
<proteinExistence type="predicted"/>
<dbReference type="AlphaFoldDB" id="A0A336LM02"/>
<reference evidence="2" key="2">
    <citation type="submission" date="2018-07" db="EMBL/GenBank/DDBJ databases">
        <authorList>
            <person name="Quirk P.G."/>
            <person name="Krulwich T.A."/>
        </authorList>
    </citation>
    <scope>NUCLEOTIDE SEQUENCE</scope>
</reference>
<name>A0A336LM02_CULSO</name>
<gene>
    <name evidence="2" type="primary">CSON012174</name>
</gene>